<dbReference type="InterPro" id="IPR029063">
    <property type="entry name" value="SAM-dependent_MTases_sf"/>
</dbReference>
<dbReference type="Proteomes" id="UP000822331">
    <property type="component" value="Unassembled WGS sequence"/>
</dbReference>
<dbReference type="Gene3D" id="3.40.50.150">
    <property type="entry name" value="Vaccinia Virus protein VP39"/>
    <property type="match status" value="1"/>
</dbReference>
<protein>
    <submittedName>
        <fullName evidence="2">Class I SAM-dependent methyltransferase</fullName>
    </submittedName>
</protein>
<dbReference type="GO" id="GO:0032259">
    <property type="term" value="P:methylation"/>
    <property type="evidence" value="ECO:0007669"/>
    <property type="project" value="UniProtKB-KW"/>
</dbReference>
<reference evidence="2" key="2">
    <citation type="submission" date="2020-02" db="EMBL/GenBank/DDBJ databases">
        <title>Unexpected conservation and global transmission of agrobacterial virulence plasmids.</title>
        <authorList>
            <person name="Weisberg A.J."/>
            <person name="Davis E.W. II"/>
            <person name="Tabima J.R."/>
            <person name="Belcher M.S."/>
            <person name="Miller M."/>
            <person name="Kuo C.-H."/>
            <person name="Loper J.E."/>
            <person name="Grunwald N.J."/>
            <person name="Putnam M.L."/>
            <person name="Chang J.H."/>
        </authorList>
    </citation>
    <scope>NUCLEOTIDE SEQUENCE</scope>
    <source>
        <strain evidence="2">W2/73</strain>
    </source>
</reference>
<dbReference type="RefSeq" id="WP_141680645.1">
    <property type="nucleotide sequence ID" value="NZ_CP049207.1"/>
</dbReference>
<reference evidence="1 4" key="1">
    <citation type="journal article" date="2020" name="Science">
        <title>Unexpected conservation and global transmission of agrobacterial virulence plasmids.</title>
        <authorList>
            <person name="Weisberg A.J."/>
            <person name="Davis E.W. 2nd"/>
            <person name="Tabima J."/>
            <person name="Belcher M.S."/>
            <person name="Miller M."/>
            <person name="Kuo C.H."/>
            <person name="Loper J.E."/>
            <person name="Grunwald N.J."/>
            <person name="Putnam M.L."/>
            <person name="Chang J.H."/>
        </authorList>
    </citation>
    <scope>NUCLEOTIDE SEQUENCE [LARGE SCALE GENOMIC DNA]</scope>
    <source>
        <strain evidence="1 4">A19/93</strain>
    </source>
</reference>
<name>A0AAE7R717_9HYPH</name>
<dbReference type="GO" id="GO:0008168">
    <property type="term" value="F:methyltransferase activity"/>
    <property type="evidence" value="ECO:0007669"/>
    <property type="project" value="UniProtKB-KW"/>
</dbReference>
<sequence>MLAGSPKEMKSFIGKRGYVLAQEPACGSGAMIIALAEAVRGASFNYQECLHVTAVGIDSRAVHMAYIQFTLLHIPTVVIVGDCLAMKFREEWPTLAHIMGGWRFKLQTTPSEAKEIEEISPACEISQAALNFSVALPHVVPAIAIDKKGQLSLF</sequence>
<proteinExistence type="predicted"/>
<gene>
    <name evidence="1" type="ORF">G6L72_22165</name>
    <name evidence="2" type="ORF">G6M88_22065</name>
</gene>
<keyword evidence="2" id="KW-0489">Methyltransferase</keyword>
<dbReference type="SUPFAM" id="SSF53335">
    <property type="entry name" value="S-adenosyl-L-methionine-dependent methyltransferases"/>
    <property type="match status" value="1"/>
</dbReference>
<evidence type="ECO:0000313" key="1">
    <source>
        <dbReference type="EMBL" id="NTF39411.1"/>
    </source>
</evidence>
<dbReference type="KEGG" id="arui:G6M88_22065"/>
<dbReference type="Proteomes" id="UP000663912">
    <property type="component" value="Chromosome 2"/>
</dbReference>
<evidence type="ECO:0000313" key="2">
    <source>
        <dbReference type="EMBL" id="QTG03045.1"/>
    </source>
</evidence>
<dbReference type="EMBL" id="JAAMCP010000012">
    <property type="protein sequence ID" value="NTF39411.1"/>
    <property type="molecule type" value="Genomic_DNA"/>
</dbReference>
<evidence type="ECO:0000313" key="3">
    <source>
        <dbReference type="Proteomes" id="UP000663912"/>
    </source>
</evidence>
<accession>A0AAE7R717</accession>
<organism evidence="2 3">
    <name type="scientific">Agrobacterium rubi</name>
    <dbReference type="NCBI Taxonomy" id="28099"/>
    <lineage>
        <taxon>Bacteria</taxon>
        <taxon>Pseudomonadati</taxon>
        <taxon>Pseudomonadota</taxon>
        <taxon>Alphaproteobacteria</taxon>
        <taxon>Hyphomicrobiales</taxon>
        <taxon>Rhizobiaceae</taxon>
        <taxon>Rhizobium/Agrobacterium group</taxon>
        <taxon>Agrobacterium</taxon>
    </lineage>
</organism>
<keyword evidence="4" id="KW-1185">Reference proteome</keyword>
<evidence type="ECO:0000313" key="4">
    <source>
        <dbReference type="Proteomes" id="UP000822331"/>
    </source>
</evidence>
<dbReference type="AlphaFoldDB" id="A0AAE7R717"/>
<keyword evidence="2" id="KW-0808">Transferase</keyword>
<dbReference type="EMBL" id="CP049207">
    <property type="protein sequence ID" value="QTG03045.1"/>
    <property type="molecule type" value="Genomic_DNA"/>
</dbReference>